<proteinExistence type="predicted"/>
<accession>A0A1S4A4S2</accession>
<organism evidence="1">
    <name type="scientific">Nicotiana tabacum</name>
    <name type="common">Common tobacco</name>
    <dbReference type="NCBI Taxonomy" id="4097"/>
    <lineage>
        <taxon>Eukaryota</taxon>
        <taxon>Viridiplantae</taxon>
        <taxon>Streptophyta</taxon>
        <taxon>Embryophyta</taxon>
        <taxon>Tracheophyta</taxon>
        <taxon>Spermatophyta</taxon>
        <taxon>Magnoliopsida</taxon>
        <taxon>eudicotyledons</taxon>
        <taxon>Gunneridae</taxon>
        <taxon>Pentapetalae</taxon>
        <taxon>asterids</taxon>
        <taxon>lamiids</taxon>
        <taxon>Solanales</taxon>
        <taxon>Solanaceae</taxon>
        <taxon>Nicotianoideae</taxon>
        <taxon>Nicotianeae</taxon>
        <taxon>Nicotiana</taxon>
    </lineage>
</organism>
<dbReference type="STRING" id="4097.A0A1S4A4S2"/>
<dbReference type="OrthoDB" id="1938526at2759"/>
<reference evidence="1" key="1">
    <citation type="submission" date="2025-08" db="UniProtKB">
        <authorList>
            <consortium name="RefSeq"/>
        </authorList>
    </citation>
    <scope>IDENTIFICATION</scope>
</reference>
<evidence type="ECO:0000313" key="1">
    <source>
        <dbReference type="RefSeq" id="XP_016471605.1"/>
    </source>
</evidence>
<sequence length="121" mass="13666">MAPLEGVKEGGSMEEVALCNSPGKLIFGRYSDAEMVAQLKKLALDPCDSNVSHQGIRPLWNQMLRVRDVMALADNDCSWSCRCASFFTSRYSFSTEETKLSINELYWSNGEKQFKTPKCRN</sequence>
<dbReference type="KEGG" id="nta:107793715"/>
<protein>
    <submittedName>
        <fullName evidence="1">Uncharacterized protein</fullName>
    </submittedName>
</protein>
<dbReference type="RefSeq" id="XP_016471605.1">
    <property type="nucleotide sequence ID" value="XM_016616119.1"/>
</dbReference>
<gene>
    <name evidence="1" type="primary">LOC107793715</name>
</gene>
<dbReference type="AlphaFoldDB" id="A0A1S4A4S2"/>
<name>A0A1S4A4S2_TOBAC</name>
<dbReference type="PaxDb" id="4097-A0A1S4A4S2"/>